<accession>A0A1G6UJA7</accession>
<sequence length="283" mass="31545">MAKGLVGGMTDYSHQSFNDIITDLQKEQTTVTDFINGISANIEKVKASGYWDKKVSSDFAQIIGYSLKHFKTTNEELSEIAQEIQIEVREHHCKRLERIATVADEINSSIGTIWHQRYNGKEYGNPDFVLVEDIYGDTRDMAVNLLDISNIASRLKDFIGKTKIIMEKNQNLGGISHTTFGDNATIIVGDHNQVKTIQIKQGNFDDLSDLLKRNNVSDEDISELKNIVENETPDTEKKTLGSKTNGWISKMVGKCLDGSWAIGIGAAGKLLADGIKAYYGWHI</sequence>
<protein>
    <submittedName>
        <fullName evidence="1">Uncharacterized protein</fullName>
    </submittedName>
</protein>
<dbReference type="OrthoDB" id="766804at2"/>
<name>A0A1G6UJA7_9BACT</name>
<organism evidence="1 2">
    <name type="scientific">Williamwhitmania taraxaci</name>
    <dbReference type="NCBI Taxonomy" id="1640674"/>
    <lineage>
        <taxon>Bacteria</taxon>
        <taxon>Pseudomonadati</taxon>
        <taxon>Bacteroidota</taxon>
        <taxon>Bacteroidia</taxon>
        <taxon>Bacteroidales</taxon>
        <taxon>Williamwhitmaniaceae</taxon>
        <taxon>Williamwhitmania</taxon>
    </lineage>
</organism>
<dbReference type="RefSeq" id="WP_092441129.1">
    <property type="nucleotide sequence ID" value="NZ_FMYP01000177.1"/>
</dbReference>
<evidence type="ECO:0000313" key="1">
    <source>
        <dbReference type="EMBL" id="SDD40796.1"/>
    </source>
</evidence>
<dbReference type="AlphaFoldDB" id="A0A1G6UJA7"/>
<proteinExistence type="predicted"/>
<keyword evidence="2" id="KW-1185">Reference proteome</keyword>
<dbReference type="EMBL" id="FMYP01000177">
    <property type="protein sequence ID" value="SDD40796.1"/>
    <property type="molecule type" value="Genomic_DNA"/>
</dbReference>
<gene>
    <name evidence="1" type="ORF">SAMN05216323_11771</name>
</gene>
<dbReference type="Proteomes" id="UP000199452">
    <property type="component" value="Unassembled WGS sequence"/>
</dbReference>
<evidence type="ECO:0000313" key="2">
    <source>
        <dbReference type="Proteomes" id="UP000199452"/>
    </source>
</evidence>
<reference evidence="1 2" key="1">
    <citation type="submission" date="2016-09" db="EMBL/GenBank/DDBJ databases">
        <authorList>
            <person name="Capua I."/>
            <person name="De Benedictis P."/>
            <person name="Joannis T."/>
            <person name="Lombin L.H."/>
            <person name="Cattoli G."/>
        </authorList>
    </citation>
    <scope>NUCLEOTIDE SEQUENCE [LARGE SCALE GENOMIC DNA]</scope>
    <source>
        <strain evidence="1 2">A7P-90m</strain>
    </source>
</reference>